<name>A0ABW2K4C9_9BACI</name>
<evidence type="ECO:0000313" key="3">
    <source>
        <dbReference type="Proteomes" id="UP001596494"/>
    </source>
</evidence>
<dbReference type="RefSeq" id="WP_289216625.1">
    <property type="nucleotide sequence ID" value="NZ_JAPVRC010000007.1"/>
</dbReference>
<sequence length="153" mass="18429">MQGRTRRYVIMAIIILGIFFSLKILNDYREKSLVDVISYHPGDYQSLGFTNDRGNVSSDQVYEWWSYDKEPADELIEFLRQYRVKKIKYEKFEERLTKEESFEFAIRHSNANPVTGMVMENVIHMYNEDYYEVVNGPVNMEWIEEYSQTQEYE</sequence>
<dbReference type="EMBL" id="JBHTBY010000011">
    <property type="protein sequence ID" value="MFC7321660.1"/>
    <property type="molecule type" value="Genomic_DNA"/>
</dbReference>
<protein>
    <submittedName>
        <fullName evidence="2">Uncharacterized protein</fullName>
    </submittedName>
</protein>
<accession>A0ABW2K4C9</accession>
<keyword evidence="1" id="KW-1133">Transmembrane helix</keyword>
<dbReference type="Proteomes" id="UP001596494">
    <property type="component" value="Unassembled WGS sequence"/>
</dbReference>
<keyword evidence="3" id="KW-1185">Reference proteome</keyword>
<gene>
    <name evidence="2" type="ORF">ACFQMN_12310</name>
</gene>
<reference evidence="3" key="1">
    <citation type="journal article" date="2019" name="Int. J. Syst. Evol. Microbiol.">
        <title>The Global Catalogue of Microorganisms (GCM) 10K type strain sequencing project: providing services to taxonomists for standard genome sequencing and annotation.</title>
        <authorList>
            <consortium name="The Broad Institute Genomics Platform"/>
            <consortium name="The Broad Institute Genome Sequencing Center for Infectious Disease"/>
            <person name="Wu L."/>
            <person name="Ma J."/>
        </authorList>
    </citation>
    <scope>NUCLEOTIDE SEQUENCE [LARGE SCALE GENOMIC DNA]</scope>
    <source>
        <strain evidence="3">CCUG 73951</strain>
    </source>
</reference>
<keyword evidence="1" id="KW-0812">Transmembrane</keyword>
<organism evidence="2 3">
    <name type="scientific">Halobacillus campisalis</name>
    <dbReference type="NCBI Taxonomy" id="435909"/>
    <lineage>
        <taxon>Bacteria</taxon>
        <taxon>Bacillati</taxon>
        <taxon>Bacillota</taxon>
        <taxon>Bacilli</taxon>
        <taxon>Bacillales</taxon>
        <taxon>Bacillaceae</taxon>
        <taxon>Halobacillus</taxon>
    </lineage>
</organism>
<evidence type="ECO:0000256" key="1">
    <source>
        <dbReference type="SAM" id="Phobius"/>
    </source>
</evidence>
<comment type="caution">
    <text evidence="2">The sequence shown here is derived from an EMBL/GenBank/DDBJ whole genome shotgun (WGS) entry which is preliminary data.</text>
</comment>
<evidence type="ECO:0000313" key="2">
    <source>
        <dbReference type="EMBL" id="MFC7321660.1"/>
    </source>
</evidence>
<feature type="transmembrane region" description="Helical" evidence="1">
    <location>
        <begin position="7"/>
        <end position="25"/>
    </location>
</feature>
<keyword evidence="1" id="KW-0472">Membrane</keyword>
<proteinExistence type="predicted"/>